<comment type="caution">
    <text evidence="1">The sequence shown here is derived from an EMBL/GenBank/DDBJ whole genome shotgun (WGS) entry which is preliminary data.</text>
</comment>
<dbReference type="Proteomes" id="UP000324222">
    <property type="component" value="Unassembled WGS sequence"/>
</dbReference>
<accession>A0A5B7JSR9</accession>
<reference evidence="1 2" key="1">
    <citation type="submission" date="2019-05" db="EMBL/GenBank/DDBJ databases">
        <title>Another draft genome of Portunus trituberculatus and its Hox gene families provides insights of decapod evolution.</title>
        <authorList>
            <person name="Jeong J.-H."/>
            <person name="Song I."/>
            <person name="Kim S."/>
            <person name="Choi T."/>
            <person name="Kim D."/>
            <person name="Ryu S."/>
            <person name="Kim W."/>
        </authorList>
    </citation>
    <scope>NUCLEOTIDE SEQUENCE [LARGE SCALE GENOMIC DNA]</scope>
    <source>
        <tissue evidence="1">Muscle</tissue>
    </source>
</reference>
<keyword evidence="2" id="KW-1185">Reference proteome</keyword>
<gene>
    <name evidence="1" type="ORF">E2C01_091389</name>
</gene>
<name>A0A5B7JSR9_PORTR</name>
<dbReference type="AlphaFoldDB" id="A0A5B7JSR9"/>
<organism evidence="1 2">
    <name type="scientific">Portunus trituberculatus</name>
    <name type="common">Swimming crab</name>
    <name type="synonym">Neptunus trituberculatus</name>
    <dbReference type="NCBI Taxonomy" id="210409"/>
    <lineage>
        <taxon>Eukaryota</taxon>
        <taxon>Metazoa</taxon>
        <taxon>Ecdysozoa</taxon>
        <taxon>Arthropoda</taxon>
        <taxon>Crustacea</taxon>
        <taxon>Multicrustacea</taxon>
        <taxon>Malacostraca</taxon>
        <taxon>Eumalacostraca</taxon>
        <taxon>Eucarida</taxon>
        <taxon>Decapoda</taxon>
        <taxon>Pleocyemata</taxon>
        <taxon>Brachyura</taxon>
        <taxon>Eubrachyura</taxon>
        <taxon>Portunoidea</taxon>
        <taxon>Portunidae</taxon>
        <taxon>Portuninae</taxon>
        <taxon>Portunus</taxon>
    </lineage>
</organism>
<evidence type="ECO:0000313" key="2">
    <source>
        <dbReference type="Proteomes" id="UP000324222"/>
    </source>
</evidence>
<evidence type="ECO:0000313" key="1">
    <source>
        <dbReference type="EMBL" id="MPC96147.1"/>
    </source>
</evidence>
<dbReference type="EMBL" id="VSRR010104804">
    <property type="protein sequence ID" value="MPC96147.1"/>
    <property type="molecule type" value="Genomic_DNA"/>
</dbReference>
<proteinExistence type="predicted"/>
<protein>
    <submittedName>
        <fullName evidence="1">Uncharacterized protein</fullName>
    </submittedName>
</protein>
<sequence>MKKVQDLHKEERVPIFTITNSTSLQTLRHCLFSGWFGQVGLGLRVHHRPNTTTYRQPCSDTQVFGVSALKQGGATSPTTPKHHREG</sequence>